<protein>
    <submittedName>
        <fullName evidence="1">Type VI protein secretion system component Hcp</fullName>
    </submittedName>
</protein>
<dbReference type="InterPro" id="IPR008514">
    <property type="entry name" value="T6SS_Hcp"/>
</dbReference>
<proteinExistence type="predicted"/>
<evidence type="ECO:0000313" key="1">
    <source>
        <dbReference type="EMBL" id="NIJ55460.1"/>
    </source>
</evidence>
<dbReference type="EMBL" id="JAASQJ010000005">
    <property type="protein sequence ID" value="NIJ55460.1"/>
    <property type="molecule type" value="Genomic_DNA"/>
</dbReference>
<reference evidence="1 2" key="1">
    <citation type="submission" date="2020-03" db="EMBL/GenBank/DDBJ databases">
        <title>Genomic Encyclopedia of Type Strains, Phase IV (KMG-IV): sequencing the most valuable type-strain genomes for metagenomic binning, comparative biology and taxonomic classification.</title>
        <authorList>
            <person name="Goeker M."/>
        </authorList>
    </citation>
    <scope>NUCLEOTIDE SEQUENCE [LARGE SCALE GENOMIC DNA]</scope>
    <source>
        <strain evidence="1 2">DSM 102865</strain>
    </source>
</reference>
<dbReference type="Pfam" id="PF05638">
    <property type="entry name" value="T6SS_HCP"/>
    <property type="match status" value="1"/>
</dbReference>
<accession>A0ABX0UUL6</accession>
<gene>
    <name evidence="1" type="ORF">FHS68_004649</name>
</gene>
<dbReference type="Gene3D" id="2.30.110.20">
    <property type="entry name" value="Hcp1-like"/>
    <property type="match status" value="1"/>
</dbReference>
<keyword evidence="2" id="KW-1185">Reference proteome</keyword>
<sequence>MKTLKLLFAIVLLSIGYTAVSAQGIYLFMQQVTNGKGTGAHEDEVKIATLEYEIKLVGTAVTGGGLGAGKAEYKDAIFTKSIDAASMRLMQMLASGENGQVMEFRFYEGEGAEERLVYKVELGAYIFTDHLGSAGLCDGGCTTVAESFSVNFRKMRATNYKTSPPSEYKWDLRTNSASF</sequence>
<evidence type="ECO:0000313" key="2">
    <source>
        <dbReference type="Proteomes" id="UP001179181"/>
    </source>
</evidence>
<dbReference type="Proteomes" id="UP001179181">
    <property type="component" value="Unassembled WGS sequence"/>
</dbReference>
<organism evidence="1 2">
    <name type="scientific">Dyadobacter arcticus</name>
    <dbReference type="NCBI Taxonomy" id="1078754"/>
    <lineage>
        <taxon>Bacteria</taxon>
        <taxon>Pseudomonadati</taxon>
        <taxon>Bacteroidota</taxon>
        <taxon>Cytophagia</taxon>
        <taxon>Cytophagales</taxon>
        <taxon>Spirosomataceae</taxon>
        <taxon>Dyadobacter</taxon>
    </lineage>
</organism>
<dbReference type="InterPro" id="IPR036624">
    <property type="entry name" value="Hcp1-lik_sf"/>
</dbReference>
<dbReference type="SUPFAM" id="SSF141452">
    <property type="entry name" value="Hcp1-like"/>
    <property type="match status" value="1"/>
</dbReference>
<comment type="caution">
    <text evidence="1">The sequence shown here is derived from an EMBL/GenBank/DDBJ whole genome shotgun (WGS) entry which is preliminary data.</text>
</comment>
<name>A0ABX0UUL6_9BACT</name>
<dbReference type="RefSeq" id="WP_167275295.1">
    <property type="nucleotide sequence ID" value="NZ_JAASQJ010000005.1"/>
</dbReference>